<keyword evidence="4" id="KW-0223">Dioxygenase</keyword>
<evidence type="ECO:0000259" key="7">
    <source>
        <dbReference type="PROSITE" id="PS51471"/>
    </source>
</evidence>
<accession>A0A3N4RJK6</accession>
<dbReference type="RefSeq" id="WP_123553976.1">
    <property type="nucleotide sequence ID" value="NZ_JBEYIY010000005.1"/>
</dbReference>
<evidence type="ECO:0000313" key="9">
    <source>
        <dbReference type="EMBL" id="RPE33582.1"/>
    </source>
</evidence>
<protein>
    <submittedName>
        <fullName evidence="9">2-oxoglutarate-Fe(II)-dependent oxygenase superfamily protein</fullName>
    </submittedName>
</protein>
<dbReference type="Proteomes" id="UP000267408">
    <property type="component" value="Unassembled WGS sequence"/>
</dbReference>
<dbReference type="OrthoDB" id="9783171at2"/>
<evidence type="ECO:0000256" key="6">
    <source>
        <dbReference type="ARBA" id="ARBA00023004"/>
    </source>
</evidence>
<evidence type="ECO:0000256" key="5">
    <source>
        <dbReference type="ARBA" id="ARBA00023002"/>
    </source>
</evidence>
<dbReference type="GO" id="GO:0051213">
    <property type="term" value="F:dioxygenase activity"/>
    <property type="evidence" value="ECO:0007669"/>
    <property type="project" value="UniProtKB-KW"/>
</dbReference>
<dbReference type="InterPro" id="IPR006620">
    <property type="entry name" value="Pro_4_hyd_alph"/>
</dbReference>
<evidence type="ECO:0000256" key="2">
    <source>
        <dbReference type="ARBA" id="ARBA00022723"/>
    </source>
</evidence>
<evidence type="ECO:0000313" key="8">
    <source>
        <dbReference type="EMBL" id="ROR43211.1"/>
    </source>
</evidence>
<keyword evidence="3" id="KW-0847">Vitamin C</keyword>
<dbReference type="InterPro" id="IPR005123">
    <property type="entry name" value="Oxoglu/Fe-dep_dioxygenase_dom"/>
</dbReference>
<dbReference type="AlphaFoldDB" id="A0A3N4RJK6"/>
<sequence length="231" mass="24607">MTVRATLRGRRFAVLDDFLDGAALEEVRRTMAASAFSAAESPLLTGQDGALRSRGTVVRGAAADLGAAGDPAAYGLVRSAVAAEPELFGRPGEDWDRVGFTFWNYPVGSGLAWHGDAGGGRRGSYVLFLHEEWRASWGGELMVLDEEEADTGTVELQVRESGSSPVAIVPRPNRLVLLRAGTPHRINRVDPTAALVRCSLTGFAMKRPDGAGADARDRFRELVGALKGASE</sequence>
<name>A0A3N4RJK6_9ACTN</name>
<dbReference type="GO" id="GO:0031418">
    <property type="term" value="F:L-ascorbic acid binding"/>
    <property type="evidence" value="ECO:0007669"/>
    <property type="project" value="UniProtKB-KW"/>
</dbReference>
<keyword evidence="6" id="KW-0408">Iron</keyword>
<keyword evidence="5" id="KW-0560">Oxidoreductase</keyword>
<proteinExistence type="predicted"/>
<evidence type="ECO:0000256" key="1">
    <source>
        <dbReference type="ARBA" id="ARBA00001961"/>
    </source>
</evidence>
<dbReference type="EMBL" id="RJVJ01000001">
    <property type="protein sequence ID" value="ROR43211.1"/>
    <property type="molecule type" value="Genomic_DNA"/>
</dbReference>
<dbReference type="SMART" id="SM00702">
    <property type="entry name" value="P4Hc"/>
    <property type="match status" value="1"/>
</dbReference>
<dbReference type="GO" id="GO:0005506">
    <property type="term" value="F:iron ion binding"/>
    <property type="evidence" value="ECO:0007669"/>
    <property type="project" value="InterPro"/>
</dbReference>
<feature type="domain" description="Fe2OG dioxygenase" evidence="7">
    <location>
        <begin position="94"/>
        <end position="206"/>
    </location>
</feature>
<comment type="cofactor">
    <cofactor evidence="1">
        <name>L-ascorbate</name>
        <dbReference type="ChEBI" id="CHEBI:38290"/>
    </cofactor>
</comment>
<dbReference type="GO" id="GO:0016705">
    <property type="term" value="F:oxidoreductase activity, acting on paired donors, with incorporation or reduction of molecular oxygen"/>
    <property type="evidence" value="ECO:0007669"/>
    <property type="project" value="InterPro"/>
</dbReference>
<evidence type="ECO:0000313" key="11">
    <source>
        <dbReference type="Proteomes" id="UP000267408"/>
    </source>
</evidence>
<evidence type="ECO:0000256" key="3">
    <source>
        <dbReference type="ARBA" id="ARBA00022896"/>
    </source>
</evidence>
<dbReference type="PROSITE" id="PS51471">
    <property type="entry name" value="FE2OG_OXY"/>
    <property type="match status" value="1"/>
</dbReference>
<comment type="caution">
    <text evidence="9">The sequence shown here is derived from an EMBL/GenBank/DDBJ whole genome shotgun (WGS) entry which is preliminary data.</text>
</comment>
<keyword evidence="2" id="KW-0479">Metal-binding</keyword>
<organism evidence="9 10">
    <name type="scientific">Kitasatospora cineracea</name>
    <dbReference type="NCBI Taxonomy" id="88074"/>
    <lineage>
        <taxon>Bacteria</taxon>
        <taxon>Bacillati</taxon>
        <taxon>Actinomycetota</taxon>
        <taxon>Actinomycetes</taxon>
        <taxon>Kitasatosporales</taxon>
        <taxon>Streptomycetaceae</taxon>
        <taxon>Kitasatospora</taxon>
    </lineage>
</organism>
<dbReference type="EMBL" id="RKQG01000001">
    <property type="protein sequence ID" value="RPE33582.1"/>
    <property type="molecule type" value="Genomic_DNA"/>
</dbReference>
<dbReference type="Proteomes" id="UP000266906">
    <property type="component" value="Unassembled WGS sequence"/>
</dbReference>
<keyword evidence="10" id="KW-1185">Reference proteome</keyword>
<accession>A0A8G1UFU2</accession>
<reference evidence="10 11" key="1">
    <citation type="submission" date="2018-11" db="EMBL/GenBank/DDBJ databases">
        <title>Sequencing the genomes of 1000 actinobacteria strains.</title>
        <authorList>
            <person name="Klenk H.-P."/>
        </authorList>
    </citation>
    <scope>NUCLEOTIDE SEQUENCE [LARGE SCALE GENOMIC DNA]</scope>
    <source>
        <strain evidence="8 11">DSM 44780</strain>
        <strain evidence="9 10">DSM 44781</strain>
    </source>
</reference>
<dbReference type="Pfam" id="PF13640">
    <property type="entry name" value="2OG-FeII_Oxy_3"/>
    <property type="match status" value="1"/>
</dbReference>
<gene>
    <name evidence="9" type="ORF">EDD38_1875</name>
    <name evidence="8" type="ORF">EDD39_1355</name>
</gene>
<evidence type="ECO:0000313" key="10">
    <source>
        <dbReference type="Proteomes" id="UP000266906"/>
    </source>
</evidence>
<dbReference type="InterPro" id="IPR044862">
    <property type="entry name" value="Pro_4_hyd_alph_FE2OG_OXY"/>
</dbReference>
<evidence type="ECO:0000256" key="4">
    <source>
        <dbReference type="ARBA" id="ARBA00022964"/>
    </source>
</evidence>
<dbReference type="Gene3D" id="2.60.120.620">
    <property type="entry name" value="q2cbj1_9rhob like domain"/>
    <property type="match status" value="1"/>
</dbReference>